<dbReference type="EMBL" id="PUIB01000024">
    <property type="protein sequence ID" value="PQO28877.1"/>
    <property type="molecule type" value="Genomic_DNA"/>
</dbReference>
<evidence type="ECO:0000313" key="3">
    <source>
        <dbReference type="Proteomes" id="UP000239388"/>
    </source>
</evidence>
<name>A0A2S8F9P2_9BACT</name>
<dbReference type="Proteomes" id="UP000239388">
    <property type="component" value="Unassembled WGS sequence"/>
</dbReference>
<evidence type="ECO:0000256" key="1">
    <source>
        <dbReference type="SAM" id="MobiDB-lite"/>
    </source>
</evidence>
<proteinExistence type="predicted"/>
<evidence type="ECO:0000313" key="2">
    <source>
        <dbReference type="EMBL" id="PQO28877.1"/>
    </source>
</evidence>
<comment type="caution">
    <text evidence="2">The sequence shown here is derived from an EMBL/GenBank/DDBJ whole genome shotgun (WGS) entry which is preliminary data.</text>
</comment>
<feature type="region of interest" description="Disordered" evidence="1">
    <location>
        <begin position="1"/>
        <end position="21"/>
    </location>
</feature>
<reference evidence="2 3" key="1">
    <citation type="submission" date="2018-02" db="EMBL/GenBank/DDBJ databases">
        <title>Comparative genomes isolates from brazilian mangrove.</title>
        <authorList>
            <person name="Araujo J.E."/>
            <person name="Taketani R.G."/>
            <person name="Silva M.C.P."/>
            <person name="Loureco M.V."/>
            <person name="Andreote F.D."/>
        </authorList>
    </citation>
    <scope>NUCLEOTIDE SEQUENCE [LARGE SCALE GENOMIC DNA]</scope>
    <source>
        <strain evidence="2 3">NAP PRIS-MGV</strain>
    </source>
</reference>
<dbReference type="AlphaFoldDB" id="A0A2S8F9P2"/>
<organism evidence="2 3">
    <name type="scientific">Blastopirellula marina</name>
    <dbReference type="NCBI Taxonomy" id="124"/>
    <lineage>
        <taxon>Bacteria</taxon>
        <taxon>Pseudomonadati</taxon>
        <taxon>Planctomycetota</taxon>
        <taxon>Planctomycetia</taxon>
        <taxon>Pirellulales</taxon>
        <taxon>Pirellulaceae</taxon>
        <taxon>Blastopirellula</taxon>
    </lineage>
</organism>
<sequence>MPRRLTERRQPNEGREQRRTAMRFDRKYPTHEQGENVSYLSRIVGTTECLAFGAKALLPSAAWTQDFPARKCYV</sequence>
<protein>
    <submittedName>
        <fullName evidence="2">Uncharacterized protein</fullName>
    </submittedName>
</protein>
<accession>A0A2S8F9P2</accession>
<gene>
    <name evidence="2" type="ORF">C5Y98_24245</name>
</gene>